<reference evidence="9" key="1">
    <citation type="submission" date="2018-11" db="EMBL/GenBank/DDBJ databases">
        <authorList>
            <person name="Alioto T."/>
            <person name="Alioto T."/>
        </authorList>
    </citation>
    <scope>NUCLEOTIDE SEQUENCE</scope>
</reference>
<dbReference type="GO" id="GO:0016018">
    <property type="term" value="F:cyclosporin A binding"/>
    <property type="evidence" value="ECO:0007669"/>
    <property type="project" value="TreeGrafter"/>
</dbReference>
<evidence type="ECO:0000256" key="1">
    <source>
        <dbReference type="ARBA" id="ARBA00000971"/>
    </source>
</evidence>
<dbReference type="GO" id="GO:0006457">
    <property type="term" value="P:protein folding"/>
    <property type="evidence" value="ECO:0007669"/>
    <property type="project" value="TreeGrafter"/>
</dbReference>
<dbReference type="Pfam" id="PF14559">
    <property type="entry name" value="TPR_19"/>
    <property type="match status" value="1"/>
</dbReference>
<dbReference type="EC" id="5.2.1.8" evidence="2"/>
<dbReference type="EMBL" id="UYJE01005019">
    <property type="protein sequence ID" value="VDI33273.1"/>
    <property type="molecule type" value="Genomic_DNA"/>
</dbReference>
<sequence>MWSSEDEGRFSSDKTLRRYLQATYPKILAELSPTDRKWGTGYAITDPNAYDQKMWREQNLLGQAIMFVREDLMMRDRSLTPVCRGCTKLQTDENKFTINTIVTLGEMMFCCSSSLHIVCYKDDRIDLPVDCNLHRYTCTENIRSVIKDFMVQGGDFSNKNGTGGESIYGEKFEDEGFPYTHDKAGLLSMANSGPGTNGSQFFILCKPAHHLDGKHVVFGKVLKGMGVVRTLENTEKNEETPVKECKIADCGEIAPGEDDGFVKDDGSGDIYPEWPEDSGVDFENTENKEKVLTMITSIKGFGNNFFKEQKIQDAKRKYKKALRYLEYVEDNMDMEEDESNMDKLYNIPITLNLAACSLKLKEYSDALQHCDQVLQEDEKNVKALFRRGQALNGLNKWDEALESLKQASQVEPSDKGILTEMAKTKKLVDAYKAKEKKMYSNMFAS</sequence>
<keyword evidence="6 9" id="KW-0413">Isomerase</keyword>
<dbReference type="InterPro" id="IPR037238">
    <property type="entry name" value="YbiA-like_sf"/>
</dbReference>
<organism evidence="9 10">
    <name type="scientific">Mytilus galloprovincialis</name>
    <name type="common">Mediterranean mussel</name>
    <dbReference type="NCBI Taxonomy" id="29158"/>
    <lineage>
        <taxon>Eukaryota</taxon>
        <taxon>Metazoa</taxon>
        <taxon>Spiralia</taxon>
        <taxon>Lophotrochozoa</taxon>
        <taxon>Mollusca</taxon>
        <taxon>Bivalvia</taxon>
        <taxon>Autobranchia</taxon>
        <taxon>Pteriomorphia</taxon>
        <taxon>Mytilida</taxon>
        <taxon>Mytiloidea</taxon>
        <taxon>Mytilidae</taxon>
        <taxon>Mytilinae</taxon>
        <taxon>Mytilus</taxon>
    </lineage>
</organism>
<keyword evidence="10" id="KW-1185">Reference proteome</keyword>
<dbReference type="PANTHER" id="PTHR11071">
    <property type="entry name" value="PEPTIDYL-PROLYL CIS-TRANS ISOMERASE"/>
    <property type="match status" value="1"/>
</dbReference>
<dbReference type="PRINTS" id="PR00153">
    <property type="entry name" value="CSAPPISMRASE"/>
</dbReference>
<keyword evidence="3" id="KW-0677">Repeat</keyword>
<dbReference type="InterPro" id="IPR019734">
    <property type="entry name" value="TPR_rpt"/>
</dbReference>
<dbReference type="SUPFAM" id="SSF143990">
    <property type="entry name" value="YbiA-like"/>
    <property type="match status" value="1"/>
</dbReference>
<dbReference type="Gene3D" id="1.10.357.40">
    <property type="entry name" value="YbiA-like"/>
    <property type="match status" value="1"/>
</dbReference>
<evidence type="ECO:0000256" key="4">
    <source>
        <dbReference type="ARBA" id="ARBA00022803"/>
    </source>
</evidence>
<protein>
    <recommendedName>
        <fullName evidence="2">peptidylprolyl isomerase</fullName>
        <ecNumber evidence="2">5.2.1.8</ecNumber>
    </recommendedName>
</protein>
<keyword evidence="5" id="KW-0697">Rotamase</keyword>
<dbReference type="FunFam" id="1.25.40.10:FF:000029">
    <property type="entry name" value="peptidyl-prolyl cis-trans isomerase D"/>
    <property type="match status" value="1"/>
</dbReference>
<dbReference type="Gene3D" id="1.25.40.10">
    <property type="entry name" value="Tetratricopeptide repeat domain"/>
    <property type="match status" value="1"/>
</dbReference>
<dbReference type="PANTHER" id="PTHR11071:SF561">
    <property type="entry name" value="PEPTIDYL-PROLYL CIS-TRANS ISOMERASE D-RELATED"/>
    <property type="match status" value="1"/>
</dbReference>
<dbReference type="InterPro" id="IPR002130">
    <property type="entry name" value="Cyclophilin-type_PPIase_dom"/>
</dbReference>
<evidence type="ECO:0000313" key="10">
    <source>
        <dbReference type="Proteomes" id="UP000596742"/>
    </source>
</evidence>
<evidence type="ECO:0000256" key="2">
    <source>
        <dbReference type="ARBA" id="ARBA00013194"/>
    </source>
</evidence>
<evidence type="ECO:0000256" key="5">
    <source>
        <dbReference type="ARBA" id="ARBA00023110"/>
    </source>
</evidence>
<dbReference type="GO" id="GO:0003755">
    <property type="term" value="F:peptidyl-prolyl cis-trans isomerase activity"/>
    <property type="evidence" value="ECO:0007669"/>
    <property type="project" value="UniProtKB-KW"/>
</dbReference>
<dbReference type="Proteomes" id="UP000596742">
    <property type="component" value="Unassembled WGS sequence"/>
</dbReference>
<feature type="repeat" description="TPR" evidence="7">
    <location>
        <begin position="381"/>
        <end position="414"/>
    </location>
</feature>
<proteinExistence type="predicted"/>
<comment type="caution">
    <text evidence="9">The sequence shown here is derived from an EMBL/GenBank/DDBJ whole genome shotgun (WGS) entry which is preliminary data.</text>
</comment>
<dbReference type="SMART" id="SM00028">
    <property type="entry name" value="TPR"/>
    <property type="match status" value="3"/>
</dbReference>
<dbReference type="PROSITE" id="PS50072">
    <property type="entry name" value="CSA_PPIASE_2"/>
    <property type="match status" value="1"/>
</dbReference>
<gene>
    <name evidence="9" type="ORF">MGAL_10B030930</name>
</gene>
<evidence type="ECO:0000256" key="6">
    <source>
        <dbReference type="ARBA" id="ARBA00023235"/>
    </source>
</evidence>
<dbReference type="InterPro" id="IPR011990">
    <property type="entry name" value="TPR-like_helical_dom_sf"/>
</dbReference>
<dbReference type="PROSITE" id="PS50005">
    <property type="entry name" value="TPR"/>
    <property type="match status" value="1"/>
</dbReference>
<evidence type="ECO:0000259" key="8">
    <source>
        <dbReference type="PROSITE" id="PS50072"/>
    </source>
</evidence>
<dbReference type="InterPro" id="IPR029000">
    <property type="entry name" value="Cyclophilin-like_dom_sf"/>
</dbReference>
<feature type="domain" description="PPIase cyclophilin-type" evidence="8">
    <location>
        <begin position="145"/>
        <end position="252"/>
    </location>
</feature>
<evidence type="ECO:0000256" key="3">
    <source>
        <dbReference type="ARBA" id="ARBA00022737"/>
    </source>
</evidence>
<dbReference type="SUPFAM" id="SSF48452">
    <property type="entry name" value="TPR-like"/>
    <property type="match status" value="1"/>
</dbReference>
<name>A0A8B6EEC5_MYTGA</name>
<comment type="catalytic activity">
    <reaction evidence="1">
        <text>[protein]-peptidylproline (omega=180) = [protein]-peptidylproline (omega=0)</text>
        <dbReference type="Rhea" id="RHEA:16237"/>
        <dbReference type="Rhea" id="RHEA-COMP:10747"/>
        <dbReference type="Rhea" id="RHEA-COMP:10748"/>
        <dbReference type="ChEBI" id="CHEBI:83833"/>
        <dbReference type="ChEBI" id="CHEBI:83834"/>
        <dbReference type="EC" id="5.2.1.8"/>
    </reaction>
</comment>
<dbReference type="Pfam" id="PF00160">
    <property type="entry name" value="Pro_isomerase"/>
    <property type="match status" value="1"/>
</dbReference>
<dbReference type="Pfam" id="PF08719">
    <property type="entry name" value="NADAR"/>
    <property type="match status" value="1"/>
</dbReference>
<evidence type="ECO:0000313" key="9">
    <source>
        <dbReference type="EMBL" id="VDI33273.1"/>
    </source>
</evidence>
<keyword evidence="4 7" id="KW-0802">TPR repeat</keyword>
<dbReference type="GO" id="GO:0005829">
    <property type="term" value="C:cytosol"/>
    <property type="evidence" value="ECO:0007669"/>
    <property type="project" value="TreeGrafter"/>
</dbReference>
<dbReference type="Gene3D" id="2.40.100.10">
    <property type="entry name" value="Cyclophilin-like"/>
    <property type="match status" value="1"/>
</dbReference>
<dbReference type="InterPro" id="IPR012816">
    <property type="entry name" value="NADAR"/>
</dbReference>
<dbReference type="AlphaFoldDB" id="A0A8B6EEC5"/>
<dbReference type="OrthoDB" id="407558at2759"/>
<evidence type="ECO:0000256" key="7">
    <source>
        <dbReference type="PROSITE-ProRule" id="PRU00339"/>
    </source>
</evidence>
<accession>A0A8B6EEC5</accession>
<dbReference type="SUPFAM" id="SSF50891">
    <property type="entry name" value="Cyclophilin-like"/>
    <property type="match status" value="1"/>
</dbReference>